<evidence type="ECO:0000256" key="2">
    <source>
        <dbReference type="ARBA" id="ARBA00005058"/>
    </source>
</evidence>
<dbReference type="PIRSF" id="PIRSF000477">
    <property type="entry name" value="PurNPase"/>
    <property type="match status" value="1"/>
</dbReference>
<feature type="binding site" evidence="8">
    <location>
        <position position="232"/>
    </location>
    <ligand>
        <name>phosphate</name>
        <dbReference type="ChEBI" id="CHEBI:43474"/>
    </ligand>
</feature>
<keyword evidence="5 7" id="KW-0808">Transferase</keyword>
<sequence>MYTSEEEQTYASFNAAKATILELLSSSPELQTPKALIICGSGLGGIAGILKGNTVKIPYTSIPGFKTSTVPGHEGCLLFGLIGSNKVPVMCMVGRLHFYEGYSFESTTFPIRVAKLLGAQYLIVTNAAGGMNPTYKPGDLMIINDHLNLPGVAGYHPLRGGNLSMFGPRFLPLSDAYDFKLRLSLVKIAKETLKLTRNIHEGVYCFAAGPTFETRAEIRFIKGIGGDSVGMSTVPEVIVARHCDMKVLGLSLITNAGLSEPPVNASEFFAKGNKLDEAKDQTDGMASHDEVLESANEAAEDVKKLIECFINELE</sequence>
<evidence type="ECO:0000256" key="1">
    <source>
        <dbReference type="ARBA" id="ARBA00000755"/>
    </source>
</evidence>
<evidence type="ECO:0000256" key="8">
    <source>
        <dbReference type="PIRSR" id="PIRSR000477-2"/>
    </source>
</evidence>
<comment type="catalytic activity">
    <reaction evidence="1">
        <text>a purine D-ribonucleoside + phosphate = a purine nucleobase + alpha-D-ribose 1-phosphate</text>
        <dbReference type="Rhea" id="RHEA:19805"/>
        <dbReference type="ChEBI" id="CHEBI:26386"/>
        <dbReference type="ChEBI" id="CHEBI:43474"/>
        <dbReference type="ChEBI" id="CHEBI:57720"/>
        <dbReference type="ChEBI" id="CHEBI:142355"/>
        <dbReference type="EC" id="2.4.2.1"/>
    </reaction>
</comment>
<dbReference type="GO" id="GO:0004731">
    <property type="term" value="F:purine-nucleoside phosphorylase activity"/>
    <property type="evidence" value="ECO:0007669"/>
    <property type="project" value="UniProtKB-EC"/>
</dbReference>
<dbReference type="OrthoDB" id="10261782at2759"/>
<evidence type="ECO:0000256" key="6">
    <source>
        <dbReference type="ARBA" id="ARBA00058131"/>
    </source>
</evidence>
<dbReference type="SUPFAM" id="SSF53167">
    <property type="entry name" value="Purine and uridine phosphorylases"/>
    <property type="match status" value="1"/>
</dbReference>
<name>A0A1E4T118_9ASCO</name>
<gene>
    <name evidence="10" type="ORF">CANARDRAFT_151107</name>
</gene>
<evidence type="ECO:0000256" key="5">
    <source>
        <dbReference type="ARBA" id="ARBA00022679"/>
    </source>
</evidence>
<dbReference type="CDD" id="cd09009">
    <property type="entry name" value="PNP-EcPNPII_like"/>
    <property type="match status" value="1"/>
</dbReference>
<protein>
    <recommendedName>
        <fullName evidence="7">Purine nucleoside phosphorylase</fullName>
        <ecNumber evidence="7">2.4.2.1</ecNumber>
    </recommendedName>
    <alternativeName>
        <fullName evidence="7">Inosine-guanosine phosphorylase</fullName>
    </alternativeName>
</protein>
<dbReference type="Pfam" id="PF01048">
    <property type="entry name" value="PNP_UDP_1"/>
    <property type="match status" value="1"/>
</dbReference>
<evidence type="ECO:0000256" key="7">
    <source>
        <dbReference type="PIRNR" id="PIRNR000477"/>
    </source>
</evidence>
<feature type="binding site" evidence="8">
    <location>
        <position position="127"/>
    </location>
    <ligand>
        <name>phosphate</name>
        <dbReference type="ChEBI" id="CHEBI:43474"/>
    </ligand>
</feature>
<evidence type="ECO:0000256" key="4">
    <source>
        <dbReference type="ARBA" id="ARBA00022676"/>
    </source>
</evidence>
<evidence type="ECO:0000313" key="10">
    <source>
        <dbReference type="EMBL" id="ODV85401.1"/>
    </source>
</evidence>
<dbReference type="UniPathway" id="UPA00606"/>
<comment type="function">
    <text evidence="6">The purine nucleoside phosphorylases catalyze the phosphorolytic breakdown of the N-glycosidic bond in the beta-(deoxy)ribonucleoside molecules, with the formation of the corresponding free purine bases and pentose-1-phosphate. Cleaves guanosine and inosine.</text>
</comment>
<evidence type="ECO:0000313" key="11">
    <source>
        <dbReference type="Proteomes" id="UP000094801"/>
    </source>
</evidence>
<dbReference type="InterPro" id="IPR035994">
    <property type="entry name" value="Nucleoside_phosphorylase_sf"/>
</dbReference>
<dbReference type="STRING" id="983967.A0A1E4T118"/>
<feature type="binding site" evidence="8">
    <location>
        <position position="41"/>
    </location>
    <ligand>
        <name>phosphate</name>
        <dbReference type="ChEBI" id="CHEBI:43474"/>
    </ligand>
</feature>
<feature type="binding site" evidence="8">
    <location>
        <position position="255"/>
    </location>
    <ligand>
        <name>a purine D-ribonucleoside</name>
        <dbReference type="ChEBI" id="CHEBI:142355"/>
    </ligand>
</feature>
<organism evidence="10 11">
    <name type="scientific">[Candida] arabinofermentans NRRL YB-2248</name>
    <dbReference type="NCBI Taxonomy" id="983967"/>
    <lineage>
        <taxon>Eukaryota</taxon>
        <taxon>Fungi</taxon>
        <taxon>Dikarya</taxon>
        <taxon>Ascomycota</taxon>
        <taxon>Saccharomycotina</taxon>
        <taxon>Pichiomycetes</taxon>
        <taxon>Pichiales</taxon>
        <taxon>Pichiaceae</taxon>
        <taxon>Ogataea</taxon>
        <taxon>Ogataea/Candida clade</taxon>
    </lineage>
</organism>
<accession>A0A1E4T118</accession>
<evidence type="ECO:0000259" key="9">
    <source>
        <dbReference type="Pfam" id="PF01048"/>
    </source>
</evidence>
<dbReference type="Gene3D" id="3.40.50.1580">
    <property type="entry name" value="Nucleoside phosphorylase domain"/>
    <property type="match status" value="1"/>
</dbReference>
<reference evidence="11" key="1">
    <citation type="submission" date="2016-04" db="EMBL/GenBank/DDBJ databases">
        <title>Comparative genomics of biotechnologically important yeasts.</title>
        <authorList>
            <consortium name="DOE Joint Genome Institute"/>
            <person name="Riley R."/>
            <person name="Haridas S."/>
            <person name="Wolfe K.H."/>
            <person name="Lopes M.R."/>
            <person name="Hittinger C.T."/>
            <person name="Goker M."/>
            <person name="Salamov A."/>
            <person name="Wisecaver J."/>
            <person name="Long T.M."/>
            <person name="Aerts A.L."/>
            <person name="Barry K."/>
            <person name="Choi C."/>
            <person name="Clum A."/>
            <person name="Coughlan A.Y."/>
            <person name="Deshpande S."/>
            <person name="Douglass A.P."/>
            <person name="Hanson S.J."/>
            <person name="Klenk H.-P."/>
            <person name="Labutti K."/>
            <person name="Lapidus A."/>
            <person name="Lindquist E."/>
            <person name="Lipzen A."/>
            <person name="Meier-Kolthoff J.P."/>
            <person name="Ohm R.A."/>
            <person name="Otillar R.P."/>
            <person name="Pangilinan J."/>
            <person name="Peng Y."/>
            <person name="Rokas A."/>
            <person name="Rosa C.A."/>
            <person name="Scheuner C."/>
            <person name="Sibirny A.A."/>
            <person name="Slot J.C."/>
            <person name="Stielow J.B."/>
            <person name="Sun H."/>
            <person name="Kurtzman C.P."/>
            <person name="Blackwell M."/>
            <person name="Grigoriev I.V."/>
            <person name="Jeffries T.W."/>
        </authorList>
    </citation>
    <scope>NUCLEOTIDE SEQUENCE [LARGE SCALE GENOMIC DNA]</scope>
    <source>
        <strain evidence="11">NRRL YB-2248</strain>
    </source>
</reference>
<keyword evidence="4 7" id="KW-0328">Glycosyltransferase</keyword>
<dbReference type="FunFam" id="3.40.50.1580:FF:000004">
    <property type="entry name" value="Purine nucleoside phosphorylase"/>
    <property type="match status" value="1"/>
</dbReference>
<feature type="binding site" evidence="8">
    <location>
        <begin position="95"/>
        <end position="97"/>
    </location>
    <ligand>
        <name>phosphate</name>
        <dbReference type="ChEBI" id="CHEBI:43474"/>
    </ligand>
</feature>
<evidence type="ECO:0000256" key="3">
    <source>
        <dbReference type="ARBA" id="ARBA00006751"/>
    </source>
</evidence>
<comment type="pathway">
    <text evidence="2 7">Purine metabolism; purine nucleoside salvage.</text>
</comment>
<dbReference type="NCBIfam" id="NF006054">
    <property type="entry name" value="PRK08202.1"/>
    <property type="match status" value="1"/>
</dbReference>
<dbReference type="NCBIfam" id="TIGR01697">
    <property type="entry name" value="PNPH-PUNA-XAPA"/>
    <property type="match status" value="1"/>
</dbReference>
<proteinExistence type="inferred from homology"/>
<dbReference type="AlphaFoldDB" id="A0A1E4T118"/>
<keyword evidence="11" id="KW-1185">Reference proteome</keyword>
<dbReference type="PANTHER" id="PTHR11904:SF9">
    <property type="entry name" value="PURINE NUCLEOSIDE PHOSPHORYLASE-RELATED"/>
    <property type="match status" value="1"/>
</dbReference>
<dbReference type="GO" id="GO:0005737">
    <property type="term" value="C:cytoplasm"/>
    <property type="evidence" value="ECO:0007669"/>
    <property type="project" value="TreeGrafter"/>
</dbReference>
<dbReference type="EMBL" id="KV453852">
    <property type="protein sequence ID" value="ODV85401.1"/>
    <property type="molecule type" value="Genomic_DNA"/>
</dbReference>
<dbReference type="GO" id="GO:0009116">
    <property type="term" value="P:nucleoside metabolic process"/>
    <property type="evidence" value="ECO:0007669"/>
    <property type="project" value="InterPro"/>
</dbReference>
<dbReference type="PANTHER" id="PTHR11904">
    <property type="entry name" value="METHYLTHIOADENOSINE/PURINE NUCLEOSIDE PHOSPHORYLASE"/>
    <property type="match status" value="1"/>
</dbReference>
<dbReference type="Proteomes" id="UP000094801">
    <property type="component" value="Unassembled WGS sequence"/>
</dbReference>
<feature type="domain" description="Nucleoside phosphorylase" evidence="9">
    <location>
        <begin position="35"/>
        <end position="310"/>
    </location>
</feature>
<feature type="binding site" evidence="8">
    <location>
        <position position="73"/>
    </location>
    <ligand>
        <name>phosphate</name>
        <dbReference type="ChEBI" id="CHEBI:43474"/>
    </ligand>
</feature>
<feature type="binding site" evidence="8">
    <location>
        <position position="213"/>
    </location>
    <ligand>
        <name>a purine D-ribonucleoside</name>
        <dbReference type="ChEBI" id="CHEBI:142355"/>
    </ligand>
</feature>
<dbReference type="InterPro" id="IPR011268">
    <property type="entry name" value="Purine_phosphorylase"/>
</dbReference>
<dbReference type="EC" id="2.4.2.1" evidence="7"/>
<dbReference type="InterPro" id="IPR000845">
    <property type="entry name" value="Nucleoside_phosphorylase_d"/>
</dbReference>
<comment type="similarity">
    <text evidence="3 7">Belongs to the PNP/MTAP phosphorylase family.</text>
</comment>